<feature type="signal peptide" evidence="1">
    <location>
        <begin position="1"/>
        <end position="25"/>
    </location>
</feature>
<feature type="chain" id="PRO_5003090537" description="Ig-like domain-containing protein" evidence="1">
    <location>
        <begin position="26"/>
        <end position="149"/>
    </location>
</feature>
<dbReference type="EMBL" id="KQ971374">
    <property type="protein sequence ID" value="EEZ97429.2"/>
    <property type="molecule type" value="Genomic_DNA"/>
</dbReference>
<dbReference type="InterPro" id="IPR007110">
    <property type="entry name" value="Ig-like_dom"/>
</dbReference>
<evidence type="ECO:0000313" key="4">
    <source>
        <dbReference type="Proteomes" id="UP000007266"/>
    </source>
</evidence>
<gene>
    <name evidence="3" type="primary">AUGUSTUS-3.0.2_11259</name>
    <name evidence="3" type="ORF">TcasGA2_TC011259</name>
</gene>
<dbReference type="InterPro" id="IPR036179">
    <property type="entry name" value="Ig-like_dom_sf"/>
</dbReference>
<accession>D6X3J0</accession>
<organism evidence="3 4">
    <name type="scientific">Tribolium castaneum</name>
    <name type="common">Red flour beetle</name>
    <dbReference type="NCBI Taxonomy" id="7070"/>
    <lineage>
        <taxon>Eukaryota</taxon>
        <taxon>Metazoa</taxon>
        <taxon>Ecdysozoa</taxon>
        <taxon>Arthropoda</taxon>
        <taxon>Hexapoda</taxon>
        <taxon>Insecta</taxon>
        <taxon>Pterygota</taxon>
        <taxon>Neoptera</taxon>
        <taxon>Endopterygota</taxon>
        <taxon>Coleoptera</taxon>
        <taxon>Polyphaga</taxon>
        <taxon>Cucujiformia</taxon>
        <taxon>Tenebrionidae</taxon>
        <taxon>Tenebrionidae incertae sedis</taxon>
        <taxon>Tribolium</taxon>
    </lineage>
</organism>
<name>D6X3J0_TRICA</name>
<evidence type="ECO:0000259" key="2">
    <source>
        <dbReference type="PROSITE" id="PS50835"/>
    </source>
</evidence>
<dbReference type="HOGENOM" id="CLU_1752073_0_0_1"/>
<dbReference type="AlphaFoldDB" id="D6X3J0"/>
<sequence>MWMINKSTTVLFMTLILNLLHKIKASPTKQVTLQVPFGETVTLVCDSNDEDHSFFFWFVDEKNIYVGPSYQYDNAKFKYEVLSGNLTVKAVSKDEEGVYNCVSRGVSKESINIRSVRMIVNADWEDVYEHDPNAVSKLSPVLLGFASED</sequence>
<dbReference type="Gene3D" id="2.60.40.10">
    <property type="entry name" value="Immunoglobulins"/>
    <property type="match status" value="1"/>
</dbReference>
<dbReference type="eggNOG" id="ENOG502S4KU">
    <property type="taxonomic scope" value="Eukaryota"/>
</dbReference>
<reference evidence="3 4" key="1">
    <citation type="journal article" date="2008" name="Nature">
        <title>The genome of the model beetle and pest Tribolium castaneum.</title>
        <authorList>
            <consortium name="Tribolium Genome Sequencing Consortium"/>
            <person name="Richards S."/>
            <person name="Gibbs R.A."/>
            <person name="Weinstock G.M."/>
            <person name="Brown S.J."/>
            <person name="Denell R."/>
            <person name="Beeman R.W."/>
            <person name="Gibbs R."/>
            <person name="Beeman R.W."/>
            <person name="Brown S.J."/>
            <person name="Bucher G."/>
            <person name="Friedrich M."/>
            <person name="Grimmelikhuijzen C.J."/>
            <person name="Klingler M."/>
            <person name="Lorenzen M."/>
            <person name="Richards S."/>
            <person name="Roth S."/>
            <person name="Schroder R."/>
            <person name="Tautz D."/>
            <person name="Zdobnov E.M."/>
            <person name="Muzny D."/>
            <person name="Gibbs R.A."/>
            <person name="Weinstock G.M."/>
            <person name="Attaway T."/>
            <person name="Bell S."/>
            <person name="Buhay C.J."/>
            <person name="Chandrabose M.N."/>
            <person name="Chavez D."/>
            <person name="Clerk-Blankenburg K.P."/>
            <person name="Cree A."/>
            <person name="Dao M."/>
            <person name="Davis C."/>
            <person name="Chacko J."/>
            <person name="Dinh H."/>
            <person name="Dugan-Rocha S."/>
            <person name="Fowler G."/>
            <person name="Garner T.T."/>
            <person name="Garnes J."/>
            <person name="Gnirke A."/>
            <person name="Hawes A."/>
            <person name="Hernandez J."/>
            <person name="Hines S."/>
            <person name="Holder M."/>
            <person name="Hume J."/>
            <person name="Jhangiani S.N."/>
            <person name="Joshi V."/>
            <person name="Khan Z.M."/>
            <person name="Jackson L."/>
            <person name="Kovar C."/>
            <person name="Kowis A."/>
            <person name="Lee S."/>
            <person name="Lewis L.R."/>
            <person name="Margolis J."/>
            <person name="Morgan M."/>
            <person name="Nazareth L.V."/>
            <person name="Nguyen N."/>
            <person name="Okwuonu G."/>
            <person name="Parker D."/>
            <person name="Richards S."/>
            <person name="Ruiz S.J."/>
            <person name="Santibanez J."/>
            <person name="Savard J."/>
            <person name="Scherer S.E."/>
            <person name="Schneider B."/>
            <person name="Sodergren E."/>
            <person name="Tautz D."/>
            <person name="Vattahil S."/>
            <person name="Villasana D."/>
            <person name="White C.S."/>
            <person name="Wright R."/>
            <person name="Park Y."/>
            <person name="Beeman R.W."/>
            <person name="Lord J."/>
            <person name="Oppert B."/>
            <person name="Lorenzen M."/>
            <person name="Brown S."/>
            <person name="Wang L."/>
            <person name="Savard J."/>
            <person name="Tautz D."/>
            <person name="Richards S."/>
            <person name="Weinstock G."/>
            <person name="Gibbs R.A."/>
            <person name="Liu Y."/>
            <person name="Worley K."/>
            <person name="Weinstock G."/>
            <person name="Elsik C.G."/>
            <person name="Reese J.T."/>
            <person name="Elhaik E."/>
            <person name="Landan G."/>
            <person name="Graur D."/>
            <person name="Arensburger P."/>
            <person name="Atkinson P."/>
            <person name="Beeman R.W."/>
            <person name="Beidler J."/>
            <person name="Brown S.J."/>
            <person name="Demuth J.P."/>
            <person name="Drury D.W."/>
            <person name="Du Y.Z."/>
            <person name="Fujiwara H."/>
            <person name="Lorenzen M."/>
            <person name="Maselli V."/>
            <person name="Osanai M."/>
            <person name="Park Y."/>
            <person name="Robertson H.M."/>
            <person name="Tu Z."/>
            <person name="Wang J.J."/>
            <person name="Wang S."/>
            <person name="Richards S."/>
            <person name="Song H."/>
            <person name="Zhang L."/>
            <person name="Sodergren E."/>
            <person name="Werner D."/>
            <person name="Stanke M."/>
            <person name="Morgenstern B."/>
            <person name="Solovyev V."/>
            <person name="Kosarev P."/>
            <person name="Brown G."/>
            <person name="Chen H.C."/>
            <person name="Ermolaeva O."/>
            <person name="Hlavina W."/>
            <person name="Kapustin Y."/>
            <person name="Kiryutin B."/>
            <person name="Kitts P."/>
            <person name="Maglott D."/>
            <person name="Pruitt K."/>
            <person name="Sapojnikov V."/>
            <person name="Souvorov A."/>
            <person name="Mackey A.J."/>
            <person name="Waterhouse R.M."/>
            <person name="Wyder S."/>
            <person name="Zdobnov E.M."/>
            <person name="Zdobnov E.M."/>
            <person name="Wyder S."/>
            <person name="Kriventseva E.V."/>
            <person name="Kadowaki T."/>
            <person name="Bork P."/>
            <person name="Aranda M."/>
            <person name="Bao R."/>
            <person name="Beermann A."/>
            <person name="Berns N."/>
            <person name="Bolognesi R."/>
            <person name="Bonneton F."/>
            <person name="Bopp D."/>
            <person name="Brown S.J."/>
            <person name="Bucher G."/>
            <person name="Butts T."/>
            <person name="Chaumot A."/>
            <person name="Denell R.E."/>
            <person name="Ferrier D.E."/>
            <person name="Friedrich M."/>
            <person name="Gordon C.M."/>
            <person name="Jindra M."/>
            <person name="Klingler M."/>
            <person name="Lan Q."/>
            <person name="Lattorff H.M."/>
            <person name="Laudet V."/>
            <person name="von Levetsow C."/>
            <person name="Liu Z."/>
            <person name="Lutz R."/>
            <person name="Lynch J.A."/>
            <person name="da Fonseca R.N."/>
            <person name="Posnien N."/>
            <person name="Reuter R."/>
            <person name="Roth S."/>
            <person name="Savard J."/>
            <person name="Schinko J.B."/>
            <person name="Schmitt C."/>
            <person name="Schoppmeier M."/>
            <person name="Schroder R."/>
            <person name="Shippy T.D."/>
            <person name="Simonnet F."/>
            <person name="Marques-Souza H."/>
            <person name="Tautz D."/>
            <person name="Tomoyasu Y."/>
            <person name="Trauner J."/>
            <person name="Van der Zee M."/>
            <person name="Vervoort M."/>
            <person name="Wittkopp N."/>
            <person name="Wimmer E.A."/>
            <person name="Yang X."/>
            <person name="Jones A.K."/>
            <person name="Sattelle D.B."/>
            <person name="Ebert P.R."/>
            <person name="Nelson D."/>
            <person name="Scott J.G."/>
            <person name="Beeman R.W."/>
            <person name="Muthukrishnan S."/>
            <person name="Kramer K.J."/>
            <person name="Arakane Y."/>
            <person name="Beeman R.W."/>
            <person name="Zhu Q."/>
            <person name="Hogenkamp D."/>
            <person name="Dixit R."/>
            <person name="Oppert B."/>
            <person name="Jiang H."/>
            <person name="Zou Z."/>
            <person name="Marshall J."/>
            <person name="Elpidina E."/>
            <person name="Vinokurov K."/>
            <person name="Oppert C."/>
            <person name="Zou Z."/>
            <person name="Evans J."/>
            <person name="Lu Z."/>
            <person name="Zhao P."/>
            <person name="Sumathipala N."/>
            <person name="Altincicek B."/>
            <person name="Vilcinskas A."/>
            <person name="Williams M."/>
            <person name="Hultmark D."/>
            <person name="Hetru C."/>
            <person name="Jiang H."/>
            <person name="Grimmelikhuijzen C.J."/>
            <person name="Hauser F."/>
            <person name="Cazzamali G."/>
            <person name="Williamson M."/>
            <person name="Park Y."/>
            <person name="Li B."/>
            <person name="Tanaka Y."/>
            <person name="Predel R."/>
            <person name="Neupert S."/>
            <person name="Schachtner J."/>
            <person name="Verleyen P."/>
            <person name="Raible F."/>
            <person name="Bork P."/>
            <person name="Friedrich M."/>
            <person name="Walden K.K."/>
            <person name="Robertson H.M."/>
            <person name="Angeli S."/>
            <person name="Foret S."/>
            <person name="Bucher G."/>
            <person name="Schuetz S."/>
            <person name="Maleszka R."/>
            <person name="Wimmer E.A."/>
            <person name="Beeman R.W."/>
            <person name="Lorenzen M."/>
            <person name="Tomoyasu Y."/>
            <person name="Miller S.C."/>
            <person name="Grossmann D."/>
            <person name="Bucher G."/>
        </authorList>
    </citation>
    <scope>NUCLEOTIDE SEQUENCE [LARGE SCALE GENOMIC DNA]</scope>
    <source>
        <strain evidence="3 4">Georgia GA2</strain>
    </source>
</reference>
<feature type="domain" description="Ig-like" evidence="2">
    <location>
        <begin position="27"/>
        <end position="112"/>
    </location>
</feature>
<dbReference type="SUPFAM" id="SSF48726">
    <property type="entry name" value="Immunoglobulin"/>
    <property type="match status" value="1"/>
</dbReference>
<dbReference type="Proteomes" id="UP000007266">
    <property type="component" value="Linkage group 10"/>
</dbReference>
<evidence type="ECO:0000313" key="3">
    <source>
        <dbReference type="EMBL" id="EEZ97429.2"/>
    </source>
</evidence>
<dbReference type="InterPro" id="IPR013783">
    <property type="entry name" value="Ig-like_fold"/>
</dbReference>
<keyword evidence="1" id="KW-0732">Signal</keyword>
<dbReference type="Pfam" id="PF13927">
    <property type="entry name" value="Ig_3"/>
    <property type="match status" value="1"/>
</dbReference>
<protein>
    <recommendedName>
        <fullName evidence="2">Ig-like domain-containing protein</fullName>
    </recommendedName>
</protein>
<dbReference type="InterPro" id="IPR003599">
    <property type="entry name" value="Ig_sub"/>
</dbReference>
<dbReference type="OMA" id="WMINKST"/>
<dbReference type="STRING" id="7070.D6X3J0"/>
<proteinExistence type="predicted"/>
<evidence type="ECO:0000256" key="1">
    <source>
        <dbReference type="SAM" id="SignalP"/>
    </source>
</evidence>
<reference evidence="3 4" key="2">
    <citation type="journal article" date="2010" name="Nucleic Acids Res.">
        <title>BeetleBase in 2010: revisions to provide comprehensive genomic information for Tribolium castaneum.</title>
        <authorList>
            <person name="Kim H.S."/>
            <person name="Murphy T."/>
            <person name="Xia J."/>
            <person name="Caragea D."/>
            <person name="Park Y."/>
            <person name="Beeman R.W."/>
            <person name="Lorenzen M.D."/>
            <person name="Butcher S."/>
            <person name="Manak J.R."/>
            <person name="Brown S.J."/>
        </authorList>
    </citation>
    <scope>GENOME REANNOTATION</scope>
    <source>
        <strain evidence="3 4">Georgia GA2</strain>
    </source>
</reference>
<dbReference type="PROSITE" id="PS50835">
    <property type="entry name" value="IG_LIKE"/>
    <property type="match status" value="1"/>
</dbReference>
<dbReference type="SMART" id="SM00409">
    <property type="entry name" value="IG"/>
    <property type="match status" value="1"/>
</dbReference>
<keyword evidence="4" id="KW-1185">Reference proteome</keyword>